<feature type="transmembrane region" description="Helical" evidence="8">
    <location>
        <begin position="365"/>
        <end position="383"/>
    </location>
</feature>
<evidence type="ECO:0000313" key="9">
    <source>
        <dbReference type="EMBL" id="PYI64629.1"/>
    </source>
</evidence>
<feature type="transmembrane region" description="Helical" evidence="8">
    <location>
        <begin position="26"/>
        <end position="47"/>
    </location>
</feature>
<evidence type="ECO:0000256" key="2">
    <source>
        <dbReference type="ARBA" id="ARBA00022475"/>
    </source>
</evidence>
<feature type="transmembrane region" description="Helical" evidence="8">
    <location>
        <begin position="437"/>
        <end position="464"/>
    </location>
</feature>
<keyword evidence="2" id="KW-1003">Cell membrane</keyword>
<evidence type="ECO:0000256" key="3">
    <source>
        <dbReference type="ARBA" id="ARBA00022679"/>
    </source>
</evidence>
<sequence length="529" mass="56487">MPRRHPPGVIVGQYQRVKGTMRHMNGAVALTSALVLLLAAVIFVTVTGTGHGGWRPLLGMLVAWVVFVAAAISARRLPARHIPALIVAGSLLLGAVAVAAPPVVSSDSARYAWDGIVQKAGISPYRYAPADPALAGLRPEWLFRVPAPGANCHAAPFPTGTVVTTSGPETAVLCTAINRPQVHTVYPAVAELYFLAVRLLPGADVGFIAFQLAGLVLSLTVTVMLLRFLRRSGRPAHQAVWWAWCPLVAFEAVNGAHVDVLGAVLAAAAALLLAGGKPLRSGVAFGAAVATKLIPALLAPAMLYRKPLRFTVAASATFLVAYLPFLAVSGAAVLGYLPGYLQEEGYAGGSSARFALLQLVLPSPWELFAGLALLLCLAVWVWRHTDQAKPWDSQVLMIGGTLLLVSPGYPWYALLLVPFVVMSRRYEYLAIPPVLTVMYLGGSMALDQALLAVSVAAIAIVGWFRQRRVNRPVRRPGPSRRETRRTGSPVPKRLCCIVSRRNRQGAGHVRHMPAAVQAHASYETGRDFP</sequence>
<dbReference type="Pfam" id="PF09594">
    <property type="entry name" value="GT87"/>
    <property type="match status" value="1"/>
</dbReference>
<dbReference type="GO" id="GO:0016758">
    <property type="term" value="F:hexosyltransferase activity"/>
    <property type="evidence" value="ECO:0007669"/>
    <property type="project" value="InterPro"/>
</dbReference>
<dbReference type="EMBL" id="QJVD01000044">
    <property type="protein sequence ID" value="PYI64629.1"/>
    <property type="molecule type" value="Genomic_DNA"/>
</dbReference>
<reference evidence="9 10" key="1">
    <citation type="submission" date="2018-05" db="EMBL/GenBank/DDBJ databases">
        <title>Genetic diversity of glacier-inhabiting Cryobacterium bacteria in China and description of Cryobacterium mengkeensis sp. nov. and Arthrobacter glacialis sp. nov.</title>
        <authorList>
            <person name="Liu Q."/>
            <person name="Xin Y.-H."/>
        </authorList>
    </citation>
    <scope>NUCLEOTIDE SEQUENCE [LARGE SCALE GENOMIC DNA]</scope>
    <source>
        <strain evidence="9 10">LI2</strain>
    </source>
</reference>
<evidence type="ECO:0000256" key="4">
    <source>
        <dbReference type="ARBA" id="ARBA00022692"/>
    </source>
</evidence>
<comment type="caution">
    <text evidence="9">The sequence shown here is derived from an EMBL/GenBank/DDBJ whole genome shotgun (WGS) entry which is preliminary data.</text>
</comment>
<feature type="transmembrane region" description="Helical" evidence="8">
    <location>
        <begin position="53"/>
        <end position="72"/>
    </location>
</feature>
<dbReference type="Proteomes" id="UP000247832">
    <property type="component" value="Unassembled WGS sequence"/>
</dbReference>
<dbReference type="GO" id="GO:0005886">
    <property type="term" value="C:plasma membrane"/>
    <property type="evidence" value="ECO:0007669"/>
    <property type="project" value="UniProtKB-SubCell"/>
</dbReference>
<dbReference type="InterPro" id="IPR018584">
    <property type="entry name" value="GT87"/>
</dbReference>
<name>A0A2V5L0H8_9MICC</name>
<evidence type="ECO:0008006" key="11">
    <source>
        <dbReference type="Google" id="ProtNLM"/>
    </source>
</evidence>
<evidence type="ECO:0000313" key="10">
    <source>
        <dbReference type="Proteomes" id="UP000247832"/>
    </source>
</evidence>
<comment type="similarity">
    <text evidence="7">Belongs to the glycosyltransferase 87 family.</text>
</comment>
<keyword evidence="5 8" id="KW-1133">Transmembrane helix</keyword>
<evidence type="ECO:0000256" key="1">
    <source>
        <dbReference type="ARBA" id="ARBA00004651"/>
    </source>
</evidence>
<evidence type="ECO:0000256" key="5">
    <source>
        <dbReference type="ARBA" id="ARBA00022989"/>
    </source>
</evidence>
<keyword evidence="4 8" id="KW-0812">Transmembrane</keyword>
<feature type="transmembrane region" description="Helical" evidence="8">
    <location>
        <begin position="283"/>
        <end position="304"/>
    </location>
</feature>
<keyword evidence="3" id="KW-0808">Transferase</keyword>
<comment type="subcellular location">
    <subcellularLocation>
        <location evidence="1">Cell membrane</location>
        <topology evidence="1">Multi-pass membrane protein</topology>
    </subcellularLocation>
</comment>
<accession>A0A2V5L0H8</accession>
<evidence type="ECO:0000256" key="7">
    <source>
        <dbReference type="ARBA" id="ARBA00024033"/>
    </source>
</evidence>
<keyword evidence="6 8" id="KW-0472">Membrane</keyword>
<feature type="transmembrane region" description="Helical" evidence="8">
    <location>
        <begin position="241"/>
        <end position="271"/>
    </location>
</feature>
<protein>
    <recommendedName>
        <fullName evidence="11">DUF2029 domain-containing protein</fullName>
    </recommendedName>
</protein>
<feature type="transmembrane region" description="Helical" evidence="8">
    <location>
        <begin position="84"/>
        <end position="104"/>
    </location>
</feature>
<feature type="transmembrane region" description="Helical" evidence="8">
    <location>
        <begin position="395"/>
        <end position="417"/>
    </location>
</feature>
<evidence type="ECO:0000256" key="6">
    <source>
        <dbReference type="ARBA" id="ARBA00023136"/>
    </source>
</evidence>
<evidence type="ECO:0000256" key="8">
    <source>
        <dbReference type="SAM" id="Phobius"/>
    </source>
</evidence>
<dbReference type="OrthoDB" id="3362857at2"/>
<gene>
    <name evidence="9" type="ORF">CVV68_21330</name>
</gene>
<proteinExistence type="inferred from homology"/>
<dbReference type="AlphaFoldDB" id="A0A2V5L0H8"/>
<organism evidence="9 10">
    <name type="scientific">Arthrobacter livingstonensis</name>
    <dbReference type="NCBI Taxonomy" id="670078"/>
    <lineage>
        <taxon>Bacteria</taxon>
        <taxon>Bacillati</taxon>
        <taxon>Actinomycetota</taxon>
        <taxon>Actinomycetes</taxon>
        <taxon>Micrococcales</taxon>
        <taxon>Micrococcaceae</taxon>
        <taxon>Arthrobacter</taxon>
    </lineage>
</organism>
<keyword evidence="10" id="KW-1185">Reference proteome</keyword>
<feature type="transmembrane region" description="Helical" evidence="8">
    <location>
        <begin position="208"/>
        <end position="229"/>
    </location>
</feature>
<feature type="transmembrane region" description="Helical" evidence="8">
    <location>
        <begin position="316"/>
        <end position="337"/>
    </location>
</feature>